<dbReference type="EMBL" id="MH426725">
    <property type="protein sequence ID" value="AXN57336.1"/>
    <property type="molecule type" value="Genomic_DNA"/>
</dbReference>
<feature type="domain" description="Macro" evidence="1">
    <location>
        <begin position="1"/>
        <end position="159"/>
    </location>
</feature>
<evidence type="ECO:0000259" key="1">
    <source>
        <dbReference type="PROSITE" id="PS51154"/>
    </source>
</evidence>
<evidence type="ECO:0000313" key="3">
    <source>
        <dbReference type="Proteomes" id="UP000257815"/>
    </source>
</evidence>
<proteinExistence type="predicted"/>
<dbReference type="PROSITE" id="PS51154">
    <property type="entry name" value="MACRO"/>
    <property type="match status" value="1"/>
</dbReference>
<dbReference type="PANTHER" id="PTHR12521:SF0">
    <property type="entry name" value="ADP-RIBOSE GLYCOHYDROLASE OARD1"/>
    <property type="match status" value="1"/>
</dbReference>
<accession>A0A346FHQ6</accession>
<dbReference type="InterPro" id="IPR002589">
    <property type="entry name" value="Macro_dom"/>
</dbReference>
<name>A0A346FHQ6_9CAUD</name>
<evidence type="ECO:0000313" key="2">
    <source>
        <dbReference type="EMBL" id="AXN57336.1"/>
    </source>
</evidence>
<dbReference type="SUPFAM" id="SSF52949">
    <property type="entry name" value="Macro domain-like"/>
    <property type="match status" value="1"/>
</dbReference>
<gene>
    <name evidence="2" type="ORF">SUNLIREN_14</name>
</gene>
<reference evidence="3" key="1">
    <citation type="submission" date="2018-06" db="EMBL/GenBank/DDBJ databases">
        <authorList>
            <person name="Sharma R."/>
            <person name="Ke K."/>
            <person name="Breakwell D.P."/>
            <person name="Hope S."/>
            <person name="Grose J.H."/>
        </authorList>
    </citation>
    <scope>NUCLEOTIDE SEQUENCE [LARGE SCALE GENOMIC DNA]</scope>
</reference>
<dbReference type="Proteomes" id="UP000257815">
    <property type="component" value="Segment"/>
</dbReference>
<dbReference type="GO" id="GO:0140291">
    <property type="term" value="P:peptidyl-glutamate ADP-deribosylation"/>
    <property type="evidence" value="ECO:0007669"/>
    <property type="project" value="TreeGrafter"/>
</dbReference>
<dbReference type="PANTHER" id="PTHR12521">
    <property type="entry name" value="PROTEIN C6ORF130"/>
    <property type="match status" value="1"/>
</dbReference>
<sequence length="260" mass="28874">MVVDIFTGDLFTEFRKGNFDVIAQGCNCHNMMGAGIAVYFAKFYPECFSADTQAYDYYTEKDSHKEMLGKISVALTKDGLVANLYTQFNGGRNADYFAMAESFKHLDDFLLEKIGKGYRLGLPFIGAGIGGLDINAVIALADSVLVNGDVYFIRHPNDVNNFIISKQFKAKTPANPRYTYLLSDGLFFSVCKDGRVDELPSKLPFQHQKLKSLKCLGDGKLGGKVFTNKYERVLESALIIPAENWGGQQLNIQLGDNIPE</sequence>
<protein>
    <recommendedName>
        <fullName evidence="1">Macro domain-containing protein</fullName>
    </recommendedName>
</protein>
<dbReference type="Gene3D" id="3.40.220.10">
    <property type="entry name" value="Leucine Aminopeptidase, subunit E, domain 1"/>
    <property type="match status" value="1"/>
</dbReference>
<dbReference type="InterPro" id="IPR043472">
    <property type="entry name" value="Macro_dom-like"/>
</dbReference>
<dbReference type="InterPro" id="IPR050892">
    <property type="entry name" value="ADP-ribose_metab_enzymes"/>
</dbReference>
<organism evidence="2 3">
    <name type="scientific">Erwinia phage SunLIRen</name>
    <dbReference type="NCBI Taxonomy" id="2267654"/>
    <lineage>
        <taxon>Viruses</taxon>
        <taxon>Duplodnaviria</taxon>
        <taxon>Heunggongvirae</taxon>
        <taxon>Uroviricota</taxon>
        <taxon>Caudoviricetes</taxon>
        <taxon>Andersonviridae</taxon>
        <taxon>Ounavirinae</taxon>
        <taxon>Kolesnikvirus</taxon>
        <taxon>Kolesnikvirus Ea214</taxon>
    </lineage>
</organism>